<feature type="chain" id="PRO_5042861368" evidence="4">
    <location>
        <begin position="20"/>
        <end position="419"/>
    </location>
</feature>
<dbReference type="Gene3D" id="1.25.40.10">
    <property type="entry name" value="Tetratricopeptide repeat domain"/>
    <property type="match status" value="1"/>
</dbReference>
<keyword evidence="1" id="KW-0677">Repeat</keyword>
<dbReference type="Proteomes" id="UP001319200">
    <property type="component" value="Unassembled WGS sequence"/>
</dbReference>
<proteinExistence type="predicted"/>
<comment type="caution">
    <text evidence="6">The sequence shown here is derived from an EMBL/GenBank/DDBJ whole genome shotgun (WGS) entry which is preliminary data.</text>
</comment>
<dbReference type="PROSITE" id="PS50005">
    <property type="entry name" value="TPR"/>
    <property type="match status" value="1"/>
</dbReference>
<keyword evidence="2 3" id="KW-0802">TPR repeat</keyword>
<keyword evidence="4" id="KW-0732">Signal</keyword>
<evidence type="ECO:0000256" key="2">
    <source>
        <dbReference type="ARBA" id="ARBA00022803"/>
    </source>
</evidence>
<dbReference type="EMBL" id="JAHESF010000047">
    <property type="protein sequence ID" value="MBT1700746.1"/>
    <property type="molecule type" value="Genomic_DNA"/>
</dbReference>
<gene>
    <name evidence="6" type="ORF">KK083_27900</name>
</gene>
<feature type="domain" description="YaiO beta-barrel" evidence="5">
    <location>
        <begin position="180"/>
        <end position="351"/>
    </location>
</feature>
<evidence type="ECO:0000313" key="7">
    <source>
        <dbReference type="Proteomes" id="UP001319200"/>
    </source>
</evidence>
<dbReference type="RefSeq" id="WP_254169432.1">
    <property type="nucleotide sequence ID" value="NZ_JAHESF010000047.1"/>
</dbReference>
<dbReference type="InterPro" id="IPR011990">
    <property type="entry name" value="TPR-like_helical_dom_sf"/>
</dbReference>
<dbReference type="InterPro" id="IPR019734">
    <property type="entry name" value="TPR_rpt"/>
</dbReference>
<evidence type="ECO:0000256" key="4">
    <source>
        <dbReference type="SAM" id="SignalP"/>
    </source>
</evidence>
<dbReference type="PROSITE" id="PS51257">
    <property type="entry name" value="PROKAR_LIPOPROTEIN"/>
    <property type="match status" value="1"/>
</dbReference>
<name>A0AAP2GLS5_9BACT</name>
<evidence type="ECO:0000256" key="1">
    <source>
        <dbReference type="ARBA" id="ARBA00022737"/>
    </source>
</evidence>
<dbReference type="SMART" id="SM00028">
    <property type="entry name" value="TPR"/>
    <property type="match status" value="4"/>
</dbReference>
<dbReference type="Pfam" id="PF19413">
    <property type="entry name" value="YaiO"/>
    <property type="match status" value="1"/>
</dbReference>
<organism evidence="6 7">
    <name type="scientific">Chryseosolibacter histidini</name>
    <dbReference type="NCBI Taxonomy" id="2782349"/>
    <lineage>
        <taxon>Bacteria</taxon>
        <taxon>Pseudomonadati</taxon>
        <taxon>Bacteroidota</taxon>
        <taxon>Cytophagia</taxon>
        <taxon>Cytophagales</taxon>
        <taxon>Chryseotaleaceae</taxon>
        <taxon>Chryseosolibacter</taxon>
    </lineage>
</organism>
<accession>A0AAP2GLS5</accession>
<keyword evidence="7" id="KW-1185">Reference proteome</keyword>
<dbReference type="InterPro" id="IPR051685">
    <property type="entry name" value="Ycf3/AcsC/BcsC/TPR_MFPF"/>
</dbReference>
<evidence type="ECO:0000256" key="3">
    <source>
        <dbReference type="PROSITE-ProRule" id="PRU00339"/>
    </source>
</evidence>
<reference evidence="6 7" key="1">
    <citation type="submission" date="2021-05" db="EMBL/GenBank/DDBJ databases">
        <title>A Polyphasic approach of four new species of the genus Ohtaekwangia: Ohtaekwangia histidinii sp. nov., Ohtaekwangia cretensis sp. nov., Ohtaekwangia indiensis sp. nov., Ohtaekwangia reichenbachii sp. nov. from diverse environment.</title>
        <authorList>
            <person name="Octaviana S."/>
        </authorList>
    </citation>
    <scope>NUCLEOTIDE SEQUENCE [LARGE SCALE GENOMIC DNA]</scope>
    <source>
        <strain evidence="6 7">PWU4</strain>
    </source>
</reference>
<dbReference type="PANTHER" id="PTHR44943:SF8">
    <property type="entry name" value="TPR REPEAT-CONTAINING PROTEIN MJ0263"/>
    <property type="match status" value="1"/>
</dbReference>
<feature type="signal peptide" evidence="4">
    <location>
        <begin position="1"/>
        <end position="19"/>
    </location>
</feature>
<dbReference type="AlphaFoldDB" id="A0AAP2GLS5"/>
<dbReference type="SUPFAM" id="SSF48452">
    <property type="entry name" value="TPR-like"/>
    <property type="match status" value="1"/>
</dbReference>
<evidence type="ECO:0000313" key="6">
    <source>
        <dbReference type="EMBL" id="MBT1700746.1"/>
    </source>
</evidence>
<sequence>MRKLHIVLIALLSSTGCFAQDWTTLGADDLFLLAREKAFNGKREEARTMLQHILQKSPDYHDVRILLGRTYAWDGQRESARKEFEAVLTKSPDNLDAFNALTDVEMWDERYAQALMVADRGLRAYPNDEDLLYKRASILNFLKRQEEALLTLNKLLLINPAHEKGNTLLKGINTSRMKYAAGVSYGVDLFNRTFDPAHYASAQLSRINSWGSAIARVNYAYRFQSHGVQPEIDLYPRIANGVYAYLNYGYSSTDLFPTHRIGAELFTRLPANFEASAGLRHLYFGTNSKVTIFTGAIGWYVKEYWFSLRPYITPDEETGTSASGSLTVRRYLRDAETYVGLSAGLGFSPDLRRIQSSSGLTGDEIYLLHSQRSGVTFQKLVKDDLLVNASVDVVRQELIFDAGNYVVITSLSAGVKKKF</sequence>
<dbReference type="PANTHER" id="PTHR44943">
    <property type="entry name" value="CELLULOSE SYNTHASE OPERON PROTEIN C"/>
    <property type="match status" value="1"/>
</dbReference>
<protein>
    <submittedName>
        <fullName evidence="6">YaiO family outer membrane beta-barrel protein</fullName>
    </submittedName>
</protein>
<feature type="repeat" description="TPR" evidence="3">
    <location>
        <begin position="61"/>
        <end position="94"/>
    </location>
</feature>
<dbReference type="InterPro" id="IPR030887">
    <property type="entry name" value="Beta-barrel_YaiO"/>
</dbReference>
<dbReference type="Pfam" id="PF14559">
    <property type="entry name" value="TPR_19"/>
    <property type="match status" value="1"/>
</dbReference>
<evidence type="ECO:0000259" key="5">
    <source>
        <dbReference type="Pfam" id="PF19413"/>
    </source>
</evidence>
<dbReference type="NCBIfam" id="TIGR04390">
    <property type="entry name" value="OMP_YaiO_dom"/>
    <property type="match status" value="1"/>
</dbReference>